<dbReference type="PANTHER" id="PTHR32332">
    <property type="entry name" value="2-NITROPROPANE DIOXYGENASE"/>
    <property type="match status" value="1"/>
</dbReference>
<protein>
    <submittedName>
        <fullName evidence="4">Nitronate monooxygenase</fullName>
    </submittedName>
</protein>
<keyword evidence="4" id="KW-0503">Monooxygenase</keyword>
<evidence type="ECO:0000313" key="5">
    <source>
        <dbReference type="Proteomes" id="UP000182915"/>
    </source>
</evidence>
<keyword evidence="2" id="KW-0288">FMN</keyword>
<dbReference type="SUPFAM" id="SSF51412">
    <property type="entry name" value="Inosine monophosphate dehydrogenase (IMPDH)"/>
    <property type="match status" value="1"/>
</dbReference>
<dbReference type="AlphaFoldDB" id="A0A1H6LT69"/>
<organism evidence="4 5">
    <name type="scientific">Mycolicibacterium rutilum</name>
    <name type="common">Mycobacterium rutilum</name>
    <dbReference type="NCBI Taxonomy" id="370526"/>
    <lineage>
        <taxon>Bacteria</taxon>
        <taxon>Bacillati</taxon>
        <taxon>Actinomycetota</taxon>
        <taxon>Actinomycetes</taxon>
        <taxon>Mycobacteriales</taxon>
        <taxon>Mycobacteriaceae</taxon>
        <taxon>Mycolicibacterium</taxon>
    </lineage>
</organism>
<proteinExistence type="predicted"/>
<evidence type="ECO:0000256" key="2">
    <source>
        <dbReference type="ARBA" id="ARBA00022643"/>
    </source>
</evidence>
<dbReference type="PANTHER" id="PTHR32332:SF31">
    <property type="entry name" value="2-NITROPROPANE DIOXYGENASE FAMILY, PUTATIVE (AFU_ORTHOLOGUE AFUA_2G09850)-RELATED"/>
    <property type="match status" value="1"/>
</dbReference>
<dbReference type="InterPro" id="IPR013785">
    <property type="entry name" value="Aldolase_TIM"/>
</dbReference>
<dbReference type="InterPro" id="IPR004136">
    <property type="entry name" value="NMO"/>
</dbReference>
<gene>
    <name evidence="4" type="ORF">SAMN04489835_5692</name>
</gene>
<dbReference type="Proteomes" id="UP000182915">
    <property type="component" value="Chromosome I"/>
</dbReference>
<dbReference type="GO" id="GO:0018580">
    <property type="term" value="F:nitronate monooxygenase activity"/>
    <property type="evidence" value="ECO:0007669"/>
    <property type="project" value="InterPro"/>
</dbReference>
<dbReference type="CDD" id="cd04730">
    <property type="entry name" value="NPD_like"/>
    <property type="match status" value="1"/>
</dbReference>
<evidence type="ECO:0000313" key="4">
    <source>
        <dbReference type="EMBL" id="SEH91906.1"/>
    </source>
</evidence>
<keyword evidence="5" id="KW-1185">Reference proteome</keyword>
<keyword evidence="3" id="KW-0560">Oxidoreductase</keyword>
<keyword evidence="1" id="KW-0285">Flavoprotein</keyword>
<dbReference type="Gene3D" id="3.20.20.70">
    <property type="entry name" value="Aldolase class I"/>
    <property type="match status" value="1"/>
</dbReference>
<name>A0A1H6LT69_MYCRU</name>
<dbReference type="Pfam" id="PF03060">
    <property type="entry name" value="NMO"/>
    <property type="match status" value="2"/>
</dbReference>
<sequence>MGLSAPIVNAPMGGAAGGRLAAAVSRAGGLGMIGMGSSATAAALAAELPHVAGLERPFGIGLVHWVAVNHPDLLDLALSAGPALLSVSFGDDWSWVRRAHDAGVAVAAQIADVAEARRAADAGADVVVARGAEGGGHGRPRMATLPLLAEVLDSVDVPVLAAGGIASARGLAAVLAAGAAGAWLGTAFTACPEALTSAAARYELLAAPGDATTTTRAFDVALQYPWPATLPERVLRNEFVDRYDGREDAIGADARAALADAVEAGDYRVAPVNAGQGVGMLREPRSAADVIDALCAGAEQLLRRWAEDLR</sequence>
<dbReference type="STRING" id="370526.SAMN04489835_5692"/>
<evidence type="ECO:0000256" key="3">
    <source>
        <dbReference type="ARBA" id="ARBA00023002"/>
    </source>
</evidence>
<evidence type="ECO:0000256" key="1">
    <source>
        <dbReference type="ARBA" id="ARBA00022630"/>
    </source>
</evidence>
<reference evidence="5" key="1">
    <citation type="submission" date="2016-10" db="EMBL/GenBank/DDBJ databases">
        <authorList>
            <person name="Varghese N."/>
            <person name="Submissions S."/>
        </authorList>
    </citation>
    <scope>NUCLEOTIDE SEQUENCE [LARGE SCALE GENOMIC DNA]</scope>
    <source>
        <strain evidence="5">DSM 45405</strain>
    </source>
</reference>
<accession>A0A1H6LT69</accession>
<dbReference type="EMBL" id="LT629971">
    <property type="protein sequence ID" value="SEH91906.1"/>
    <property type="molecule type" value="Genomic_DNA"/>
</dbReference>